<evidence type="ECO:0000313" key="1">
    <source>
        <dbReference type="EMBL" id="KAK1490475.1"/>
    </source>
</evidence>
<dbReference type="AlphaFoldDB" id="A0AAI9Y910"/>
<dbReference type="Proteomes" id="UP001239213">
    <property type="component" value="Unassembled WGS sequence"/>
</dbReference>
<accession>A0AAI9Y910</accession>
<dbReference type="EMBL" id="MPDP01000040">
    <property type="protein sequence ID" value="KAK1490475.1"/>
    <property type="molecule type" value="Genomic_DNA"/>
</dbReference>
<keyword evidence="2" id="KW-1185">Reference proteome</keyword>
<sequence>MLPPPSKCGYGHRAVCLRSNLARTSPPFSTRPHARRLLGMWRVTHAIARHATPRHGCSLQAQRGAALWLSPSHSPKNDSSRFLLLLLSIAAWS</sequence>
<organism evidence="1 2">
    <name type="scientific">Colletotrichum cuscutae</name>
    <dbReference type="NCBI Taxonomy" id="1209917"/>
    <lineage>
        <taxon>Eukaryota</taxon>
        <taxon>Fungi</taxon>
        <taxon>Dikarya</taxon>
        <taxon>Ascomycota</taxon>
        <taxon>Pezizomycotina</taxon>
        <taxon>Sordariomycetes</taxon>
        <taxon>Hypocreomycetidae</taxon>
        <taxon>Glomerellales</taxon>
        <taxon>Glomerellaceae</taxon>
        <taxon>Colletotrichum</taxon>
        <taxon>Colletotrichum acutatum species complex</taxon>
    </lineage>
</organism>
<evidence type="ECO:0000313" key="2">
    <source>
        <dbReference type="Proteomes" id="UP001239213"/>
    </source>
</evidence>
<reference evidence="1" key="1">
    <citation type="submission" date="2016-11" db="EMBL/GenBank/DDBJ databases">
        <title>The genome sequence of Colletotrichum cuscutae.</title>
        <authorList>
            <person name="Baroncelli R."/>
        </authorList>
    </citation>
    <scope>NUCLEOTIDE SEQUENCE</scope>
    <source>
        <strain evidence="1">IMI 304802</strain>
    </source>
</reference>
<name>A0AAI9Y910_9PEZI</name>
<gene>
    <name evidence="1" type="ORF">CCUS01_14432</name>
</gene>
<proteinExistence type="predicted"/>
<comment type="caution">
    <text evidence="1">The sequence shown here is derived from an EMBL/GenBank/DDBJ whole genome shotgun (WGS) entry which is preliminary data.</text>
</comment>
<protein>
    <submittedName>
        <fullName evidence="1">Uncharacterized protein</fullName>
    </submittedName>
</protein>